<dbReference type="EMBL" id="VSWC01000014">
    <property type="protein sequence ID" value="KAA1114646.1"/>
    <property type="molecule type" value="Genomic_DNA"/>
</dbReference>
<evidence type="ECO:0000313" key="1">
    <source>
        <dbReference type="EMBL" id="KAA1114646.1"/>
    </source>
</evidence>
<keyword evidence="2" id="KW-1185">Reference proteome</keyword>
<proteinExistence type="predicted"/>
<accession>A0A5B0QMY5</accession>
<reference evidence="1 2" key="1">
    <citation type="submission" date="2019-05" db="EMBL/GenBank/DDBJ databases">
        <title>Emergence of the Ug99 lineage of the wheat stem rust pathogen through somatic hybridization.</title>
        <authorList>
            <person name="Li F."/>
            <person name="Upadhyaya N.M."/>
            <person name="Sperschneider J."/>
            <person name="Matny O."/>
            <person name="Nguyen-Phuc H."/>
            <person name="Mago R."/>
            <person name="Raley C."/>
            <person name="Miller M.E."/>
            <person name="Silverstein K.A.T."/>
            <person name="Henningsen E."/>
            <person name="Hirsch C.D."/>
            <person name="Visser B."/>
            <person name="Pretorius Z.A."/>
            <person name="Steffenson B.J."/>
            <person name="Schwessinger B."/>
            <person name="Dodds P.N."/>
            <person name="Figueroa M."/>
        </authorList>
    </citation>
    <scope>NUCLEOTIDE SEQUENCE [LARGE SCALE GENOMIC DNA]</scope>
    <source>
        <strain evidence="1">21-0</strain>
    </source>
</reference>
<dbReference type="AlphaFoldDB" id="A0A5B0QMY5"/>
<comment type="caution">
    <text evidence="1">The sequence shown here is derived from an EMBL/GenBank/DDBJ whole genome shotgun (WGS) entry which is preliminary data.</text>
</comment>
<organism evidence="1 2">
    <name type="scientific">Puccinia graminis f. sp. tritici</name>
    <dbReference type="NCBI Taxonomy" id="56615"/>
    <lineage>
        <taxon>Eukaryota</taxon>
        <taxon>Fungi</taxon>
        <taxon>Dikarya</taxon>
        <taxon>Basidiomycota</taxon>
        <taxon>Pucciniomycotina</taxon>
        <taxon>Pucciniomycetes</taxon>
        <taxon>Pucciniales</taxon>
        <taxon>Pucciniaceae</taxon>
        <taxon>Puccinia</taxon>
    </lineage>
</organism>
<gene>
    <name evidence="1" type="ORF">PGT21_017030</name>
</gene>
<dbReference type="Proteomes" id="UP000324748">
    <property type="component" value="Unassembled WGS sequence"/>
</dbReference>
<sequence>MHISLLLKILMNYTISNSGDFGCNLHRHTKPSKWATASRGKSSVDIVSLSKGGQAHHIRLKLDTKAAFRENEVPILDIVTVYLEGKVSCPFKRRN</sequence>
<name>A0A5B0QMY5_PUCGR</name>
<dbReference type="OrthoDB" id="10269984at2759"/>
<protein>
    <submittedName>
        <fullName evidence="1">Uncharacterized protein</fullName>
    </submittedName>
</protein>
<evidence type="ECO:0000313" key="2">
    <source>
        <dbReference type="Proteomes" id="UP000324748"/>
    </source>
</evidence>